<evidence type="ECO:0000313" key="2">
    <source>
        <dbReference type="Proteomes" id="UP000677054"/>
    </source>
</evidence>
<dbReference type="AlphaFoldDB" id="A0A7R8XB99"/>
<name>A0A7R8XB99_9CRUS</name>
<sequence>MRQPETQYLDIDAKASRRVAYINVTKQEAPLTIVYLPGFFGLKTGTKSDAIRFFCNQHGYNFLRVTQKSLDAFNQVQHSLMKTNSISDLTTEKITKK</sequence>
<accession>A0A7R8XB99</accession>
<protein>
    <submittedName>
        <fullName evidence="1">Uncharacterized protein</fullName>
    </submittedName>
</protein>
<dbReference type="Proteomes" id="UP000677054">
    <property type="component" value="Unassembled WGS sequence"/>
</dbReference>
<dbReference type="EMBL" id="LR899890">
    <property type="protein sequence ID" value="CAD7243137.1"/>
    <property type="molecule type" value="Genomic_DNA"/>
</dbReference>
<reference evidence="1" key="1">
    <citation type="submission" date="2020-11" db="EMBL/GenBank/DDBJ databases">
        <authorList>
            <person name="Tran Van P."/>
        </authorList>
    </citation>
    <scope>NUCLEOTIDE SEQUENCE</scope>
</reference>
<keyword evidence="2" id="KW-1185">Reference proteome</keyword>
<proteinExistence type="predicted"/>
<evidence type="ECO:0000313" key="1">
    <source>
        <dbReference type="EMBL" id="CAD7243137.1"/>
    </source>
</evidence>
<gene>
    <name evidence="1" type="ORF">DSTB1V02_LOCUS3071</name>
</gene>
<organism evidence="1">
    <name type="scientific">Darwinula stevensoni</name>
    <dbReference type="NCBI Taxonomy" id="69355"/>
    <lineage>
        <taxon>Eukaryota</taxon>
        <taxon>Metazoa</taxon>
        <taxon>Ecdysozoa</taxon>
        <taxon>Arthropoda</taxon>
        <taxon>Crustacea</taxon>
        <taxon>Oligostraca</taxon>
        <taxon>Ostracoda</taxon>
        <taxon>Podocopa</taxon>
        <taxon>Podocopida</taxon>
        <taxon>Darwinulocopina</taxon>
        <taxon>Darwinuloidea</taxon>
        <taxon>Darwinulidae</taxon>
        <taxon>Darwinula</taxon>
    </lineage>
</organism>
<dbReference type="EMBL" id="CAJPEV010000373">
    <property type="protein sequence ID" value="CAG0884600.1"/>
    <property type="molecule type" value="Genomic_DNA"/>
</dbReference>